<dbReference type="InterPro" id="IPR046348">
    <property type="entry name" value="SIS_dom_sf"/>
</dbReference>
<feature type="domain" description="SIS" evidence="2">
    <location>
        <begin position="33"/>
        <end position="190"/>
    </location>
</feature>
<evidence type="ECO:0000313" key="3">
    <source>
        <dbReference type="EMBL" id="MBR1368991.1"/>
    </source>
</evidence>
<dbReference type="PROSITE" id="PS51464">
    <property type="entry name" value="SIS"/>
    <property type="match status" value="1"/>
</dbReference>
<evidence type="ECO:0000256" key="1">
    <source>
        <dbReference type="ARBA" id="ARBA00009235"/>
    </source>
</evidence>
<dbReference type="OrthoDB" id="350569at2157"/>
<dbReference type="AlphaFoldDB" id="A0A8J7W792"/>
<comment type="caution">
    <text evidence="3">The sequence shown here is derived from an EMBL/GenBank/DDBJ whole genome shotgun (WGS) entry which is preliminary data.</text>
</comment>
<evidence type="ECO:0000259" key="2">
    <source>
        <dbReference type="PROSITE" id="PS51464"/>
    </source>
</evidence>
<dbReference type="NCBIfam" id="TIGR03127">
    <property type="entry name" value="RuMP_HxlB"/>
    <property type="match status" value="1"/>
</dbReference>
<keyword evidence="4" id="KW-1185">Reference proteome</keyword>
<accession>A0A8J7W792</accession>
<dbReference type="GO" id="GO:1901135">
    <property type="term" value="P:carbohydrate derivative metabolic process"/>
    <property type="evidence" value="ECO:0007669"/>
    <property type="project" value="InterPro"/>
</dbReference>
<dbReference type="SUPFAM" id="SSF53697">
    <property type="entry name" value="SIS domain"/>
    <property type="match status" value="1"/>
</dbReference>
<dbReference type="Proteomes" id="UP000730161">
    <property type="component" value="Unassembled WGS sequence"/>
</dbReference>
<gene>
    <name evidence="3" type="ORF">RJ53_05530</name>
</gene>
<dbReference type="EMBL" id="JWHL01000007">
    <property type="protein sequence ID" value="MBR1368991.1"/>
    <property type="molecule type" value="Genomic_DNA"/>
</dbReference>
<reference evidence="3" key="1">
    <citation type="submission" date="2014-12" db="EMBL/GenBank/DDBJ databases">
        <authorList>
            <person name="Huang H.-H."/>
            <person name="Chen S.-C."/>
            <person name="Lai M.-C."/>
        </authorList>
    </citation>
    <scope>NUCLEOTIDE SEQUENCE</scope>
    <source>
        <strain evidence="3">K1F9705b</strain>
    </source>
</reference>
<dbReference type="RefSeq" id="WP_211530659.1">
    <property type="nucleotide sequence ID" value="NZ_JWHL01000007.1"/>
</dbReference>
<comment type="similarity">
    <text evidence="1">Belongs to the SIS family. PHI subfamily.</text>
</comment>
<sequence>MQNDDEIATSMLETATTVTRVARRVREEKVQELISLILSGKRIYVAGAGRSGLVAKAFAMRLMHLGFTCYVIGETITPAFESGDVLIAVSGSGETKSVVNTCEKVRELGGIICLITANEQSATFQDADIAIDLGESSGDHRISPQEYEIRQITGQYRSASVPIGRGAAFEMVALVFSDAIISALMKARHLDPEEVRQRFSNMQ</sequence>
<protein>
    <submittedName>
        <fullName evidence="3">6-phospho 3-hexuloisomerase</fullName>
    </submittedName>
</protein>
<dbReference type="CDD" id="cd05005">
    <property type="entry name" value="SIS_PHI"/>
    <property type="match status" value="1"/>
</dbReference>
<dbReference type="InterPro" id="IPR001347">
    <property type="entry name" value="SIS_dom"/>
</dbReference>
<dbReference type="GO" id="GO:0097367">
    <property type="term" value="F:carbohydrate derivative binding"/>
    <property type="evidence" value="ECO:0007669"/>
    <property type="project" value="InterPro"/>
</dbReference>
<dbReference type="PANTHER" id="PTHR43443:SF1">
    <property type="entry name" value="3-HEXULOSE-6-PHOSPHATE ISOMERASE"/>
    <property type="match status" value="1"/>
</dbReference>
<name>A0A8J7W792_9EURY</name>
<dbReference type="InterPro" id="IPR017552">
    <property type="entry name" value="PHI/rmpB"/>
</dbReference>
<dbReference type="Gene3D" id="3.40.50.10490">
    <property type="entry name" value="Glucose-6-phosphate isomerase like protein, domain 1"/>
    <property type="match status" value="1"/>
</dbReference>
<dbReference type="PANTHER" id="PTHR43443">
    <property type="entry name" value="3-HEXULOSE-6-PHOSPHATE ISOMERASE"/>
    <property type="match status" value="1"/>
</dbReference>
<proteinExistence type="inferred from homology"/>
<evidence type="ECO:0000313" key="4">
    <source>
        <dbReference type="Proteomes" id="UP000730161"/>
    </source>
</evidence>
<organism evidence="3 4">
    <name type="scientific">Methanocalculus chunghsingensis</name>
    <dbReference type="NCBI Taxonomy" id="156457"/>
    <lineage>
        <taxon>Archaea</taxon>
        <taxon>Methanobacteriati</taxon>
        <taxon>Methanobacteriota</taxon>
        <taxon>Stenosarchaea group</taxon>
        <taxon>Methanomicrobia</taxon>
        <taxon>Methanomicrobiales</taxon>
        <taxon>Methanocalculaceae</taxon>
        <taxon>Methanocalculus</taxon>
    </lineage>
</organism>
<dbReference type="GO" id="GO:0016853">
    <property type="term" value="F:isomerase activity"/>
    <property type="evidence" value="ECO:0007669"/>
    <property type="project" value="InterPro"/>
</dbReference>
<dbReference type="Pfam" id="PF01380">
    <property type="entry name" value="SIS"/>
    <property type="match status" value="1"/>
</dbReference>